<organism evidence="1">
    <name type="scientific">uncultured Caudovirales phage</name>
    <dbReference type="NCBI Taxonomy" id="2100421"/>
    <lineage>
        <taxon>Viruses</taxon>
        <taxon>Duplodnaviria</taxon>
        <taxon>Heunggongvirae</taxon>
        <taxon>Uroviricota</taxon>
        <taxon>Caudoviricetes</taxon>
        <taxon>Peduoviridae</taxon>
        <taxon>Maltschvirus</taxon>
        <taxon>Maltschvirus maltsch</taxon>
    </lineage>
</organism>
<proteinExistence type="predicted"/>
<accession>A0A6J5NFY0</accession>
<reference evidence="1" key="1">
    <citation type="submission" date="2020-04" db="EMBL/GenBank/DDBJ databases">
        <authorList>
            <person name="Chiriac C."/>
            <person name="Salcher M."/>
            <person name="Ghai R."/>
            <person name="Kavagutti S V."/>
        </authorList>
    </citation>
    <scope>NUCLEOTIDE SEQUENCE</scope>
</reference>
<gene>
    <name evidence="1" type="ORF">UFOVP629_95</name>
</gene>
<sequence>MNGIKVYNHTMTRVYTSPMNLGSHELDHMLIRWEETKVRTCPVLGTPVTFEQVMAGQYALARIGGDSENGYEVYPVDEYLHDIATLITRWVNRDI</sequence>
<evidence type="ECO:0000313" key="1">
    <source>
        <dbReference type="EMBL" id="CAB4154364.1"/>
    </source>
</evidence>
<protein>
    <submittedName>
        <fullName evidence="1">Uncharacterized protein</fullName>
    </submittedName>
</protein>
<dbReference type="EMBL" id="LR796612">
    <property type="protein sequence ID" value="CAB4154364.1"/>
    <property type="molecule type" value="Genomic_DNA"/>
</dbReference>
<name>A0A6J5NFY0_9CAUD</name>